<feature type="region of interest" description="Disordered" evidence="1">
    <location>
        <begin position="14"/>
        <end position="67"/>
    </location>
</feature>
<evidence type="ECO:0000313" key="3">
    <source>
        <dbReference type="EMBL" id="QBD75060.1"/>
    </source>
</evidence>
<evidence type="ECO:0000313" key="4">
    <source>
        <dbReference type="Proteomes" id="UP000290365"/>
    </source>
</evidence>
<feature type="domain" description="Asl1-like glycosyl hydrolase catalytic" evidence="2">
    <location>
        <begin position="247"/>
        <end position="343"/>
    </location>
</feature>
<dbReference type="KEGG" id="kbs:EPA93_03235"/>
<dbReference type="InterPro" id="IPR024655">
    <property type="entry name" value="Asl1_glyco_hydro_catalytic"/>
</dbReference>
<dbReference type="PANTHER" id="PTHR12631">
    <property type="entry name" value="ALPHA-L-IDURONIDASE"/>
    <property type="match status" value="1"/>
</dbReference>
<name>A0A4P6JJF3_KTERU</name>
<dbReference type="EMBL" id="CP035758">
    <property type="protein sequence ID" value="QBD75060.1"/>
    <property type="molecule type" value="Genomic_DNA"/>
</dbReference>
<reference evidence="3 4" key="1">
    <citation type="submission" date="2019-01" db="EMBL/GenBank/DDBJ databases">
        <title>Ktedonosporobacter rubrisoli SCAWS-G2.</title>
        <authorList>
            <person name="Huang Y."/>
            <person name="Yan B."/>
        </authorList>
    </citation>
    <scope>NUCLEOTIDE SEQUENCE [LARGE SCALE GENOMIC DNA]</scope>
    <source>
        <strain evidence="3 4">SCAWS-G2</strain>
    </source>
</reference>
<dbReference type="InterPro" id="IPR051923">
    <property type="entry name" value="Glycosyl_Hydrolase_39"/>
</dbReference>
<dbReference type="InterPro" id="IPR017853">
    <property type="entry name" value="GH"/>
</dbReference>
<dbReference type="Gene3D" id="3.20.20.80">
    <property type="entry name" value="Glycosidases"/>
    <property type="match status" value="1"/>
</dbReference>
<sequence>MSIIGTYLWLAPPAAKKSGAGPQVVATLPVDPTLTPKGEEPPARQVSPTPTKAKPSPTPSPTNKAVSPAYNGTCDANSPYGFTVVTADSTLVALYKQMGVCWVRFQIHVDDIQSGGSYNWGTLDSVVALMNASGIHLDVPIQCFQGSCFSNPYTPTPDEMASFATQVATRYNGKSGHGYIDAFEIGNEEYDANSSFSISNYGPILKAGYQAIKAASPYAQVGMYGTFLSNPSRTTDVLNAIFGGGYGAYMDFMNFHYYNQGLDPRVDVDSMHPSFDHKWQMMNSIAARYGFGGKPIWVTEIGWPTQDMSGRSAVTPDVQSQYLSYVTDHASTSGIVKKIFWYTINYGDQPNTIYPTSGPLPAFNALKAYVKSKPVW</sequence>
<dbReference type="GO" id="GO:0004553">
    <property type="term" value="F:hydrolase activity, hydrolyzing O-glycosyl compounds"/>
    <property type="evidence" value="ECO:0007669"/>
    <property type="project" value="TreeGrafter"/>
</dbReference>
<feature type="compositionally biased region" description="Low complexity" evidence="1">
    <location>
        <begin position="47"/>
        <end position="65"/>
    </location>
</feature>
<dbReference type="Pfam" id="PF11790">
    <property type="entry name" value="Glyco_hydro_cc"/>
    <property type="match status" value="1"/>
</dbReference>
<dbReference type="OrthoDB" id="136121at2"/>
<dbReference type="Proteomes" id="UP000290365">
    <property type="component" value="Chromosome"/>
</dbReference>
<dbReference type="SUPFAM" id="SSF51445">
    <property type="entry name" value="(Trans)glycosidases"/>
    <property type="match status" value="1"/>
</dbReference>
<evidence type="ECO:0000256" key="1">
    <source>
        <dbReference type="SAM" id="MobiDB-lite"/>
    </source>
</evidence>
<dbReference type="RefSeq" id="WP_129885659.1">
    <property type="nucleotide sequence ID" value="NZ_CP035758.1"/>
</dbReference>
<proteinExistence type="predicted"/>
<accession>A0A4P6JJF3</accession>
<gene>
    <name evidence="3" type="ORF">EPA93_03235</name>
</gene>
<keyword evidence="4" id="KW-1185">Reference proteome</keyword>
<evidence type="ECO:0000259" key="2">
    <source>
        <dbReference type="Pfam" id="PF11790"/>
    </source>
</evidence>
<dbReference type="AlphaFoldDB" id="A0A4P6JJF3"/>
<dbReference type="PANTHER" id="PTHR12631:SF10">
    <property type="entry name" value="BETA-XYLOSIDASE-LIKE PROTEIN-RELATED"/>
    <property type="match status" value="1"/>
</dbReference>
<organism evidence="3 4">
    <name type="scientific">Ktedonosporobacter rubrisoli</name>
    <dbReference type="NCBI Taxonomy" id="2509675"/>
    <lineage>
        <taxon>Bacteria</taxon>
        <taxon>Bacillati</taxon>
        <taxon>Chloroflexota</taxon>
        <taxon>Ktedonobacteria</taxon>
        <taxon>Ktedonobacterales</taxon>
        <taxon>Ktedonosporobacteraceae</taxon>
        <taxon>Ktedonosporobacter</taxon>
    </lineage>
</organism>
<protein>
    <recommendedName>
        <fullName evidence="2">Asl1-like glycosyl hydrolase catalytic domain-containing protein</fullName>
    </recommendedName>
</protein>